<feature type="compositionally biased region" description="Polar residues" evidence="1">
    <location>
        <begin position="347"/>
        <end position="358"/>
    </location>
</feature>
<feature type="region of interest" description="Disordered" evidence="1">
    <location>
        <begin position="272"/>
        <end position="303"/>
    </location>
</feature>
<dbReference type="EMBL" id="MU167298">
    <property type="protein sequence ID" value="KAG0144296.1"/>
    <property type="molecule type" value="Genomic_DNA"/>
</dbReference>
<evidence type="ECO:0000313" key="2">
    <source>
        <dbReference type="EMBL" id="KAG0144296.1"/>
    </source>
</evidence>
<feature type="region of interest" description="Disordered" evidence="1">
    <location>
        <begin position="423"/>
        <end position="452"/>
    </location>
</feature>
<proteinExistence type="predicted"/>
<keyword evidence="3" id="KW-1185">Reference proteome</keyword>
<feature type="region of interest" description="Disordered" evidence="1">
    <location>
        <begin position="1"/>
        <end position="38"/>
    </location>
</feature>
<evidence type="ECO:0000313" key="3">
    <source>
        <dbReference type="Proteomes" id="UP000886653"/>
    </source>
</evidence>
<organism evidence="2 3">
    <name type="scientific">Cronartium quercuum f. sp. fusiforme G11</name>
    <dbReference type="NCBI Taxonomy" id="708437"/>
    <lineage>
        <taxon>Eukaryota</taxon>
        <taxon>Fungi</taxon>
        <taxon>Dikarya</taxon>
        <taxon>Basidiomycota</taxon>
        <taxon>Pucciniomycotina</taxon>
        <taxon>Pucciniomycetes</taxon>
        <taxon>Pucciniales</taxon>
        <taxon>Coleosporiaceae</taxon>
        <taxon>Cronartium</taxon>
    </lineage>
</organism>
<comment type="caution">
    <text evidence="2">The sequence shown here is derived from an EMBL/GenBank/DDBJ whole genome shotgun (WGS) entry which is preliminary data.</text>
</comment>
<feature type="compositionally biased region" description="Low complexity" evidence="1">
    <location>
        <begin position="434"/>
        <end position="452"/>
    </location>
</feature>
<feature type="region of interest" description="Disordered" evidence="1">
    <location>
        <begin position="221"/>
        <end position="253"/>
    </location>
</feature>
<protein>
    <submittedName>
        <fullName evidence="2">Uncharacterized protein</fullName>
    </submittedName>
</protein>
<feature type="compositionally biased region" description="Polar residues" evidence="1">
    <location>
        <begin position="27"/>
        <end position="37"/>
    </location>
</feature>
<sequence>MGNRRRPSTPIVHVPALGPESQDRYFSGQSTTATMHQGKTDDGWYDWIAKVAGKLKAAPKDMGYNHSHIPTGPGSTADEYDKTASRYTLQPGKSPYSRMRPRDYFKAQYSHKASSSSSPWLSRKVSLHESGDTDGFHVDHLAPPIPKLKTLRHSRSVPSLLTSVARTQLSKSTNSYQQQEASKLSIRVEPGESDYRPLIGSSLEFSNIQSFPPSKTSLELMASSHHSKRDILPSSNHDHIMPEPHSPSSSLYPMVSPVARTLLEFLQSSQSTESELSFSPTTSAGTPPSRTPKINLLGSEADLPRDSFTSHKKLLVEGPPSTRNTVRKMISNHLLQMSKFYTRSEPSKTNLRRPSSSGLLGHHRKLQTTAKLEIQPNQLSDGRNRDRATIPDDYLSSCSAGGSSTSTFSSSIIDPLGFALSGSPQSTNSDSVEGLPYSTTTSSSTGSLSPQTPQLNCSGIIAELSNEDFTPKTHRTSKFPQDISSLVLDDYALISSESLTYNQRQRKRTISDHLSKIWNGLNE</sequence>
<feature type="region of interest" description="Disordered" evidence="1">
    <location>
        <begin position="341"/>
        <end position="390"/>
    </location>
</feature>
<reference evidence="2" key="1">
    <citation type="submission" date="2013-11" db="EMBL/GenBank/DDBJ databases">
        <title>Genome sequence of the fusiform rust pathogen reveals effectors for host alternation and coevolution with pine.</title>
        <authorList>
            <consortium name="DOE Joint Genome Institute"/>
            <person name="Smith K."/>
            <person name="Pendleton A."/>
            <person name="Kubisiak T."/>
            <person name="Anderson C."/>
            <person name="Salamov A."/>
            <person name="Aerts A."/>
            <person name="Riley R."/>
            <person name="Clum A."/>
            <person name="Lindquist E."/>
            <person name="Ence D."/>
            <person name="Campbell M."/>
            <person name="Kronenberg Z."/>
            <person name="Feau N."/>
            <person name="Dhillon B."/>
            <person name="Hamelin R."/>
            <person name="Burleigh J."/>
            <person name="Smith J."/>
            <person name="Yandell M."/>
            <person name="Nelson C."/>
            <person name="Grigoriev I."/>
            <person name="Davis J."/>
        </authorList>
    </citation>
    <scope>NUCLEOTIDE SEQUENCE</scope>
    <source>
        <strain evidence="2">G11</strain>
    </source>
</reference>
<dbReference type="AlphaFoldDB" id="A0A9P6NCQ6"/>
<dbReference type="Proteomes" id="UP000886653">
    <property type="component" value="Unassembled WGS sequence"/>
</dbReference>
<name>A0A9P6NCQ6_9BASI</name>
<accession>A0A9P6NCQ6</accession>
<gene>
    <name evidence="2" type="ORF">CROQUDRAFT_134445</name>
</gene>
<evidence type="ECO:0000256" key="1">
    <source>
        <dbReference type="SAM" id="MobiDB-lite"/>
    </source>
</evidence>
<feature type="compositionally biased region" description="Polar residues" evidence="1">
    <location>
        <begin position="367"/>
        <end position="381"/>
    </location>
</feature>